<keyword evidence="12" id="KW-1185">Reference proteome</keyword>
<dbReference type="PANTHER" id="PTHR38761:SF1">
    <property type="entry name" value="GLUTAMATE--CYSTEINE LIGASE"/>
    <property type="match status" value="1"/>
</dbReference>
<evidence type="ECO:0000256" key="2">
    <source>
        <dbReference type="ARBA" id="ARBA00008772"/>
    </source>
</evidence>
<dbReference type="OrthoDB" id="9803907at2"/>
<keyword evidence="5 8" id="KW-0547">Nucleotide-binding</keyword>
<dbReference type="Proteomes" id="UP000274556">
    <property type="component" value="Unassembled WGS sequence"/>
</dbReference>
<dbReference type="GO" id="GO:0006750">
    <property type="term" value="P:glutathione biosynthetic process"/>
    <property type="evidence" value="ECO:0007669"/>
    <property type="project" value="UniProtKB-UniRule"/>
</dbReference>
<evidence type="ECO:0000256" key="1">
    <source>
        <dbReference type="ARBA" id="ARBA00005006"/>
    </source>
</evidence>
<evidence type="ECO:0000256" key="7">
    <source>
        <dbReference type="ARBA" id="ARBA00048819"/>
    </source>
</evidence>
<dbReference type="EMBL" id="RBXL01000001">
    <property type="protein sequence ID" value="RKT43280.1"/>
    <property type="molecule type" value="Genomic_DNA"/>
</dbReference>
<evidence type="ECO:0000259" key="10">
    <source>
        <dbReference type="Pfam" id="PF04262"/>
    </source>
</evidence>
<sequence>MNQSRKDLEARIERLRAGGASERLRDNRIGLEKEGLRASAAGHLAMSPHPRALGSALTHPYITTDFSEALLELITPPTSSVDEVLGFLTDLHAYVYRHLGDELIWATSMPCVLEGGAGIPLAQYGTSNAATMKTVYRRGLGNRYGRTMQVIAGLHFNFSFADAFLDLYQATQGVEGDGVAYRSEVQMGMVRNLQRVGWIVPYLFGASPAVCASFVQGRDTDLQIFDPHTLYYPDATSLRMGDIGYQNQQEQGTGMKASYDSLDSYVRSLTWAIETPCPQYEKIGVKVGDRYEQLNANVLQIENEYYSTVRPKQITEWMERPTLALRRRGVRYVELRSPDINIFEPVGITAEQIRFLETLMLYCLILDSPRIGARERREIDENQVLTAHRGRESGLVLSRLREGVPLRVWASQILDDMIAVAELLDGVSDGPYVQSVERQREKVADPDATPSARILAMMRERREGFFSFARRLTETHRETLRHHRIDPEREAALERLVRESVAQQEAIEATDDRCFDDFLADYFNQGRATDIGRDPTVEPS</sequence>
<comment type="similarity">
    <text evidence="2 8">Belongs to the glutamate--cysteine ligase type 1 family. Type 1 subfamily.</text>
</comment>
<dbReference type="RefSeq" id="WP_120795882.1">
    <property type="nucleotide sequence ID" value="NZ_RBXL01000001.1"/>
</dbReference>
<keyword evidence="3 8" id="KW-0436">Ligase</keyword>
<dbReference type="SUPFAM" id="SSF55931">
    <property type="entry name" value="Glutamine synthetase/guanido kinase"/>
    <property type="match status" value="1"/>
</dbReference>
<dbReference type="AlphaFoldDB" id="A0A495V3L9"/>
<dbReference type="PANTHER" id="PTHR38761">
    <property type="entry name" value="GLUTAMATE--CYSTEINE LIGASE"/>
    <property type="match status" value="1"/>
</dbReference>
<keyword evidence="6 8" id="KW-0067">ATP-binding</keyword>
<evidence type="ECO:0000256" key="8">
    <source>
        <dbReference type="HAMAP-Rule" id="MF_00578"/>
    </source>
</evidence>
<gene>
    <name evidence="8" type="primary">gshA</name>
    <name evidence="11" type="ORF">BDD21_0604</name>
</gene>
<feature type="domain" description="Glutamate--cysteine ligase" evidence="10">
    <location>
        <begin position="14"/>
        <end position="383"/>
    </location>
</feature>
<proteinExistence type="inferred from homology"/>
<accession>A0A495V3L9</accession>
<dbReference type="EC" id="6.3.2.2" evidence="8"/>
<evidence type="ECO:0000313" key="11">
    <source>
        <dbReference type="EMBL" id="RKT43280.1"/>
    </source>
</evidence>
<name>A0A495V3L9_9GAMM</name>
<dbReference type="HAMAP" id="MF_00578">
    <property type="entry name" value="Glu_cys_ligase"/>
    <property type="match status" value="1"/>
</dbReference>
<evidence type="ECO:0000256" key="9">
    <source>
        <dbReference type="RuleBase" id="RU004391"/>
    </source>
</evidence>
<keyword evidence="4 8" id="KW-0317">Glutathione biosynthesis</keyword>
<dbReference type="NCBIfam" id="TIGR01434">
    <property type="entry name" value="glu_cys_ligase"/>
    <property type="match status" value="1"/>
</dbReference>
<dbReference type="InterPro" id="IPR014746">
    <property type="entry name" value="Gln_synth/guanido_kin_cat_dom"/>
</dbReference>
<comment type="catalytic activity">
    <reaction evidence="7 8 9">
        <text>L-cysteine + L-glutamate + ATP = gamma-L-glutamyl-L-cysteine + ADP + phosphate + H(+)</text>
        <dbReference type="Rhea" id="RHEA:13285"/>
        <dbReference type="ChEBI" id="CHEBI:15378"/>
        <dbReference type="ChEBI" id="CHEBI:29985"/>
        <dbReference type="ChEBI" id="CHEBI:30616"/>
        <dbReference type="ChEBI" id="CHEBI:35235"/>
        <dbReference type="ChEBI" id="CHEBI:43474"/>
        <dbReference type="ChEBI" id="CHEBI:58173"/>
        <dbReference type="ChEBI" id="CHEBI:456216"/>
        <dbReference type="EC" id="6.3.2.2"/>
    </reaction>
</comment>
<dbReference type="Pfam" id="PF04262">
    <property type="entry name" value="Glu_cys_ligase"/>
    <property type="match status" value="1"/>
</dbReference>
<dbReference type="InterPro" id="IPR007370">
    <property type="entry name" value="Glu_cys_ligase"/>
</dbReference>
<dbReference type="InterPro" id="IPR006334">
    <property type="entry name" value="Glut_cys_ligase"/>
</dbReference>
<protein>
    <recommendedName>
        <fullName evidence="8">Glutamate--cysteine ligase</fullName>
        <ecNumber evidence="8">6.3.2.2</ecNumber>
    </recommendedName>
    <alternativeName>
        <fullName evidence="8">Gamma-ECS</fullName>
        <shortName evidence="8">GCS</shortName>
    </alternativeName>
    <alternativeName>
        <fullName evidence="8">Gamma-glutamylcysteine synthetase</fullName>
    </alternativeName>
</protein>
<reference evidence="11 12" key="1">
    <citation type="submission" date="2018-10" db="EMBL/GenBank/DDBJ databases">
        <title>Genomic Encyclopedia of Archaeal and Bacterial Type Strains, Phase II (KMG-II): from individual species to whole genera.</title>
        <authorList>
            <person name="Goeker M."/>
        </authorList>
    </citation>
    <scope>NUCLEOTIDE SEQUENCE [LARGE SCALE GENOMIC DNA]</scope>
    <source>
        <strain evidence="11 12">DSM 235</strain>
    </source>
</reference>
<evidence type="ECO:0000256" key="4">
    <source>
        <dbReference type="ARBA" id="ARBA00022684"/>
    </source>
</evidence>
<evidence type="ECO:0000313" key="12">
    <source>
        <dbReference type="Proteomes" id="UP000274556"/>
    </source>
</evidence>
<dbReference type="GO" id="GO:0004357">
    <property type="term" value="F:glutamate-cysteine ligase activity"/>
    <property type="evidence" value="ECO:0007669"/>
    <property type="project" value="UniProtKB-UniRule"/>
</dbReference>
<comment type="pathway">
    <text evidence="1 8 9">Sulfur metabolism; glutathione biosynthesis; glutathione from L-cysteine and L-glutamate: step 1/2.</text>
</comment>
<evidence type="ECO:0000256" key="3">
    <source>
        <dbReference type="ARBA" id="ARBA00022598"/>
    </source>
</evidence>
<organism evidence="11 12">
    <name type="scientific">Thiocapsa rosea</name>
    <dbReference type="NCBI Taxonomy" id="69360"/>
    <lineage>
        <taxon>Bacteria</taxon>
        <taxon>Pseudomonadati</taxon>
        <taxon>Pseudomonadota</taxon>
        <taxon>Gammaproteobacteria</taxon>
        <taxon>Chromatiales</taxon>
        <taxon>Chromatiaceae</taxon>
        <taxon>Thiocapsa</taxon>
    </lineage>
</organism>
<dbReference type="Gene3D" id="3.30.590.20">
    <property type="match status" value="1"/>
</dbReference>
<dbReference type="GO" id="GO:0046872">
    <property type="term" value="F:metal ion binding"/>
    <property type="evidence" value="ECO:0007669"/>
    <property type="project" value="TreeGrafter"/>
</dbReference>
<dbReference type="GO" id="GO:0005829">
    <property type="term" value="C:cytosol"/>
    <property type="evidence" value="ECO:0007669"/>
    <property type="project" value="TreeGrafter"/>
</dbReference>
<dbReference type="UniPathway" id="UPA00142">
    <property type="reaction ID" value="UER00209"/>
</dbReference>
<comment type="caution">
    <text evidence="11">The sequence shown here is derived from an EMBL/GenBank/DDBJ whole genome shotgun (WGS) entry which is preliminary data.</text>
</comment>
<evidence type="ECO:0000256" key="6">
    <source>
        <dbReference type="ARBA" id="ARBA00022840"/>
    </source>
</evidence>
<evidence type="ECO:0000256" key="5">
    <source>
        <dbReference type="ARBA" id="ARBA00022741"/>
    </source>
</evidence>
<dbReference type="GO" id="GO:0005524">
    <property type="term" value="F:ATP binding"/>
    <property type="evidence" value="ECO:0007669"/>
    <property type="project" value="UniProtKB-KW"/>
</dbReference>